<keyword evidence="3" id="KW-1185">Reference proteome</keyword>
<sequence>MTGEKLSMAEAKASSDDAGRQRSTIAFPYVSLNDAMKLAEAIHGNVGLGECDDAQLAAWTGQSTKSSGFRVQLSGARMYGLIQTDGNGRHRLTDLGQMVIDPSRAREGKATAFLNVPLYKAIFEKYRSGILPPNAAALEREMVSLGVSDKVKDRARQAFEKSAEQSAFFEHGKNRLVMPGFAARDTVRDEPKAEPEALAHGGGNGGGGGGGVDIDPIIRGLLVRLPKSGEVWPEEERKLWLQLLEGSFKLIYQEGPKTN</sequence>
<proteinExistence type="predicted"/>
<reference evidence="2 3" key="1">
    <citation type="submission" date="2018-07" db="EMBL/GenBank/DDBJ databases">
        <authorList>
            <person name="Quirk P.G."/>
            <person name="Krulwich T.A."/>
        </authorList>
    </citation>
    <scope>NUCLEOTIDE SEQUENCE [LARGE SCALE GENOMIC DNA]</scope>
    <source>
        <strain evidence="2 3">CC-BB4</strain>
    </source>
</reference>
<name>A0A345ZQQ9_9HYPH</name>
<feature type="compositionally biased region" description="Gly residues" evidence="1">
    <location>
        <begin position="200"/>
        <end position="210"/>
    </location>
</feature>
<feature type="compositionally biased region" description="Basic and acidic residues" evidence="1">
    <location>
        <begin position="187"/>
        <end position="197"/>
    </location>
</feature>
<gene>
    <name evidence="2" type="ORF">DW352_01225</name>
</gene>
<evidence type="ECO:0000313" key="2">
    <source>
        <dbReference type="EMBL" id="AXK79256.1"/>
    </source>
</evidence>
<dbReference type="KEGG" id="ptaw:DW352_01225"/>
<feature type="region of interest" description="Disordered" evidence="1">
    <location>
        <begin position="187"/>
        <end position="210"/>
    </location>
</feature>
<dbReference type="OrthoDB" id="8236002at2"/>
<protein>
    <submittedName>
        <fullName evidence="2">Uncharacterized protein</fullName>
    </submittedName>
</protein>
<dbReference type="AlphaFoldDB" id="A0A345ZQQ9"/>
<dbReference type="EMBL" id="CP031417">
    <property type="protein sequence ID" value="AXK79256.1"/>
    <property type="molecule type" value="Genomic_DNA"/>
</dbReference>
<accession>A0A345ZQQ9</accession>
<organism evidence="2 3">
    <name type="scientific">Pseudolabrys taiwanensis</name>
    <dbReference type="NCBI Taxonomy" id="331696"/>
    <lineage>
        <taxon>Bacteria</taxon>
        <taxon>Pseudomonadati</taxon>
        <taxon>Pseudomonadota</taxon>
        <taxon>Alphaproteobacteria</taxon>
        <taxon>Hyphomicrobiales</taxon>
        <taxon>Xanthobacteraceae</taxon>
        <taxon>Pseudolabrys</taxon>
    </lineage>
</organism>
<dbReference type="Proteomes" id="UP000254889">
    <property type="component" value="Chromosome"/>
</dbReference>
<evidence type="ECO:0000313" key="3">
    <source>
        <dbReference type="Proteomes" id="UP000254889"/>
    </source>
</evidence>
<evidence type="ECO:0000256" key="1">
    <source>
        <dbReference type="SAM" id="MobiDB-lite"/>
    </source>
</evidence>